<evidence type="ECO:0000313" key="1">
    <source>
        <dbReference type="EMBL" id="TFE43583.1"/>
    </source>
</evidence>
<accession>A0A4Y8N1X9</accession>
<organism evidence="1 2">
    <name type="scientific">Paraburkholderia dipogonis</name>
    <dbReference type="NCBI Taxonomy" id="1211383"/>
    <lineage>
        <taxon>Bacteria</taxon>
        <taxon>Pseudomonadati</taxon>
        <taxon>Pseudomonadota</taxon>
        <taxon>Betaproteobacteria</taxon>
        <taxon>Burkholderiales</taxon>
        <taxon>Burkholderiaceae</taxon>
        <taxon>Paraburkholderia</taxon>
    </lineage>
</organism>
<dbReference type="Proteomes" id="UP000297385">
    <property type="component" value="Unassembled WGS sequence"/>
</dbReference>
<proteinExistence type="predicted"/>
<reference evidence="1 2" key="1">
    <citation type="submission" date="2019-03" db="EMBL/GenBank/DDBJ databases">
        <title>Complete Genome Sequence of Paraburkholderia dipogonis ICMP 19430T, a Nitrogen-fixing Symbiont of the South African Invasive Legume Dipogon lignosus in New Zealand.</title>
        <authorList>
            <person name="De Meyer S.E."/>
        </authorList>
    </citation>
    <scope>NUCLEOTIDE SEQUENCE [LARGE SCALE GENOMIC DNA]</scope>
    <source>
        <strain evidence="1 2">ICMP 19430</strain>
    </source>
</reference>
<name>A0A4Y8N1X9_9BURK</name>
<dbReference type="GeneID" id="97307199"/>
<protein>
    <submittedName>
        <fullName evidence="1">AlpA family phage regulatory protein</fullName>
    </submittedName>
</protein>
<dbReference type="Pfam" id="PF05930">
    <property type="entry name" value="Phage_AlpA"/>
    <property type="match status" value="1"/>
</dbReference>
<sequence length="77" mass="9080">MDGKNPDDNSRPKSLPLNGFSRWHQLKPFLPLGRESWRKLSLEGRAPKRIQLGTRCTVWKNEEIHRWLADPLGYRVE</sequence>
<gene>
    <name evidence="1" type="ORF">E2553_00160</name>
</gene>
<dbReference type="RefSeq" id="WP_134455533.1">
    <property type="nucleotide sequence ID" value="NZ_JBHMFL010000042.1"/>
</dbReference>
<evidence type="ECO:0000313" key="2">
    <source>
        <dbReference type="Proteomes" id="UP000297385"/>
    </source>
</evidence>
<dbReference type="EMBL" id="SNVI01000001">
    <property type="protein sequence ID" value="TFE43583.1"/>
    <property type="molecule type" value="Genomic_DNA"/>
</dbReference>
<dbReference type="AlphaFoldDB" id="A0A4Y8N1X9"/>
<dbReference type="InterPro" id="IPR010260">
    <property type="entry name" value="AlpA"/>
</dbReference>
<comment type="caution">
    <text evidence="1">The sequence shown here is derived from an EMBL/GenBank/DDBJ whole genome shotgun (WGS) entry which is preliminary data.</text>
</comment>